<sequence>MTTTFHSFSDLPAEIRLAIWEMAIAPTTSTPCACADRFVSFERYENPESRSKHDAARPSEDHRPRYLSHDPSTLFDFGLWTASAESRQVISKQVLKHAPEKELGKHATLGCMHINGEDIVFDVFHHAVITCFRVPEDECLDVEEALEAVPYTREGFGTRPTKLIAFELDDSWDESWDESWEVNLSTLETDPHVLENLMRMPGSQSAFFRTLHKIIRERLDCRLYLFESNEDACVGPLSECQLQSIDKWEYFEFHSNGDKLAFESCSIFLGDA</sequence>
<dbReference type="InterPro" id="IPR045518">
    <property type="entry name" value="2EXR"/>
</dbReference>
<dbReference type="OrthoDB" id="3596450at2759"/>
<feature type="domain" description="2EXR" evidence="1">
    <location>
        <begin position="5"/>
        <end position="95"/>
    </location>
</feature>
<dbReference type="AlphaFoldDB" id="A0A9P5EN62"/>
<dbReference type="Proteomes" id="UP000711996">
    <property type="component" value="Unassembled WGS sequence"/>
</dbReference>
<evidence type="ECO:0000313" key="3">
    <source>
        <dbReference type="Proteomes" id="UP000711996"/>
    </source>
</evidence>
<organism evidence="2 3">
    <name type="scientific">Colletotrichum siamense</name>
    <name type="common">Anthracnose fungus</name>
    <dbReference type="NCBI Taxonomy" id="690259"/>
    <lineage>
        <taxon>Eukaryota</taxon>
        <taxon>Fungi</taxon>
        <taxon>Dikarya</taxon>
        <taxon>Ascomycota</taxon>
        <taxon>Pezizomycotina</taxon>
        <taxon>Sordariomycetes</taxon>
        <taxon>Hypocreomycetidae</taxon>
        <taxon>Glomerellales</taxon>
        <taxon>Glomerellaceae</taxon>
        <taxon>Colletotrichum</taxon>
        <taxon>Colletotrichum gloeosporioides species complex</taxon>
    </lineage>
</organism>
<name>A0A9P5EN62_COLSI</name>
<dbReference type="EMBL" id="QPMT01000031">
    <property type="protein sequence ID" value="KAF4855403.1"/>
    <property type="molecule type" value="Genomic_DNA"/>
</dbReference>
<accession>A0A9P5EN62</accession>
<comment type="caution">
    <text evidence="2">The sequence shown here is derived from an EMBL/GenBank/DDBJ whole genome shotgun (WGS) entry which is preliminary data.</text>
</comment>
<keyword evidence="3" id="KW-1185">Reference proteome</keyword>
<gene>
    <name evidence="2" type="ORF">CGCSCA2_v009131</name>
</gene>
<proteinExistence type="predicted"/>
<evidence type="ECO:0000313" key="2">
    <source>
        <dbReference type="EMBL" id="KAF4855403.1"/>
    </source>
</evidence>
<dbReference type="Pfam" id="PF20150">
    <property type="entry name" value="2EXR"/>
    <property type="match status" value="1"/>
</dbReference>
<reference evidence="2" key="1">
    <citation type="submission" date="2019-06" db="EMBL/GenBank/DDBJ databases">
        <authorList>
            <person name="Gan P."/>
            <person name="Shirasu K."/>
        </authorList>
    </citation>
    <scope>NUCLEOTIDE SEQUENCE [LARGE SCALE GENOMIC DNA]</scope>
    <source>
        <strain evidence="2">CAD2</strain>
    </source>
</reference>
<protein>
    <recommendedName>
        <fullName evidence="1">2EXR domain-containing protein</fullName>
    </recommendedName>
</protein>
<evidence type="ECO:0000259" key="1">
    <source>
        <dbReference type="Pfam" id="PF20150"/>
    </source>
</evidence>